<dbReference type="RefSeq" id="XP_005535997.1">
    <property type="nucleotide sequence ID" value="XM_005535940.1"/>
</dbReference>
<evidence type="ECO:0000256" key="5">
    <source>
        <dbReference type="ARBA" id="ARBA00022989"/>
    </source>
</evidence>
<name>M1UQC0_CYAM1</name>
<feature type="transmembrane region" description="Helical" evidence="7">
    <location>
        <begin position="261"/>
        <end position="283"/>
    </location>
</feature>
<dbReference type="KEGG" id="cme:CYME_CMH005C"/>
<feature type="transmembrane region" description="Helical" evidence="7">
    <location>
        <begin position="83"/>
        <end position="108"/>
    </location>
</feature>
<protein>
    <recommendedName>
        <fullName evidence="10">Signal peptide peptidase</fullName>
    </recommendedName>
</protein>
<reference evidence="8 9" key="2">
    <citation type="journal article" date="2007" name="BMC Biol.">
        <title>A 100%-complete sequence reveals unusually simple genomic features in the hot-spring red alga Cyanidioschyzon merolae.</title>
        <authorList>
            <person name="Nozaki H."/>
            <person name="Takano H."/>
            <person name="Misumi O."/>
            <person name="Terasawa K."/>
            <person name="Matsuzaki M."/>
            <person name="Maruyama S."/>
            <person name="Nishida K."/>
            <person name="Yagisawa F."/>
            <person name="Yoshida Y."/>
            <person name="Fujiwara T."/>
            <person name="Takio S."/>
            <person name="Tamura K."/>
            <person name="Chung S.J."/>
            <person name="Nakamura S."/>
            <person name="Kuroiwa H."/>
            <person name="Tanaka K."/>
            <person name="Sato N."/>
            <person name="Kuroiwa T."/>
        </authorList>
    </citation>
    <scope>NUCLEOTIDE SEQUENCE [LARGE SCALE GENOMIC DNA]</scope>
    <source>
        <strain evidence="8 9">10D</strain>
    </source>
</reference>
<evidence type="ECO:0000256" key="6">
    <source>
        <dbReference type="ARBA" id="ARBA00023136"/>
    </source>
</evidence>
<dbReference type="GeneID" id="16993342"/>
<dbReference type="GO" id="GO:0042500">
    <property type="term" value="F:aspartic endopeptidase activity, intramembrane cleaving"/>
    <property type="evidence" value="ECO:0007669"/>
    <property type="project" value="InterPro"/>
</dbReference>
<dbReference type="PANTHER" id="PTHR12174:SF73">
    <property type="entry name" value="SIGNAL PEPTIDE PEPTIDASE DOMAIN CONTAINING PROTEIN"/>
    <property type="match status" value="1"/>
</dbReference>
<gene>
    <name evidence="8" type="ORF">CYME_CMH005C</name>
</gene>
<feature type="transmembrane region" description="Helical" evidence="7">
    <location>
        <begin position="385"/>
        <end position="404"/>
    </location>
</feature>
<evidence type="ECO:0000256" key="7">
    <source>
        <dbReference type="SAM" id="Phobius"/>
    </source>
</evidence>
<evidence type="ECO:0000313" key="8">
    <source>
        <dbReference type="EMBL" id="BAM79711.1"/>
    </source>
</evidence>
<dbReference type="Proteomes" id="UP000007014">
    <property type="component" value="Chromosome 8"/>
</dbReference>
<dbReference type="GO" id="GO:0006465">
    <property type="term" value="P:signal peptide processing"/>
    <property type="evidence" value="ECO:0007669"/>
    <property type="project" value="TreeGrafter"/>
</dbReference>
<keyword evidence="5 7" id="KW-1133">Transmembrane helix</keyword>
<keyword evidence="6 7" id="KW-0472">Membrane</keyword>
<dbReference type="eggNOG" id="KOG2443">
    <property type="taxonomic scope" value="Eukaryota"/>
</dbReference>
<keyword evidence="9" id="KW-1185">Reference proteome</keyword>
<feature type="transmembrane region" description="Helical" evidence="7">
    <location>
        <begin position="184"/>
        <end position="207"/>
    </location>
</feature>
<dbReference type="GO" id="GO:0098554">
    <property type="term" value="C:cytoplasmic side of endoplasmic reticulum membrane"/>
    <property type="evidence" value="ECO:0007669"/>
    <property type="project" value="TreeGrafter"/>
</dbReference>
<reference evidence="8 9" key="1">
    <citation type="journal article" date="2004" name="Nature">
        <title>Genome sequence of the ultrasmall unicellular red alga Cyanidioschyzon merolae 10D.</title>
        <authorList>
            <person name="Matsuzaki M."/>
            <person name="Misumi O."/>
            <person name="Shin-i T."/>
            <person name="Maruyama S."/>
            <person name="Takahara M."/>
            <person name="Miyagishima S."/>
            <person name="Mori T."/>
            <person name="Nishida K."/>
            <person name="Yagisawa F."/>
            <person name="Nishida K."/>
            <person name="Yoshida Y."/>
            <person name="Nishimura Y."/>
            <person name="Nakao S."/>
            <person name="Kobayashi T."/>
            <person name="Momoyama Y."/>
            <person name="Higashiyama T."/>
            <person name="Minoda A."/>
            <person name="Sano M."/>
            <person name="Nomoto H."/>
            <person name="Oishi K."/>
            <person name="Hayashi H."/>
            <person name="Ohta F."/>
            <person name="Nishizaka S."/>
            <person name="Haga S."/>
            <person name="Miura S."/>
            <person name="Morishita T."/>
            <person name="Kabeya Y."/>
            <person name="Terasawa K."/>
            <person name="Suzuki Y."/>
            <person name="Ishii Y."/>
            <person name="Asakawa S."/>
            <person name="Takano H."/>
            <person name="Ohta N."/>
            <person name="Kuroiwa H."/>
            <person name="Tanaka K."/>
            <person name="Shimizu N."/>
            <person name="Sugano S."/>
            <person name="Sato N."/>
            <person name="Nozaki H."/>
            <person name="Ogasawara N."/>
            <person name="Kohara Y."/>
            <person name="Kuroiwa T."/>
        </authorList>
    </citation>
    <scope>NUCLEOTIDE SEQUENCE [LARGE SCALE GENOMIC DNA]</scope>
    <source>
        <strain evidence="8 9">10D</strain>
    </source>
</reference>
<comment type="similarity">
    <text evidence="2">Belongs to the peptidase A22B family.</text>
</comment>
<sequence length="459" mass="50319">MAGSRASNLKQTREKRQRAVASASAAAAVRWESIDAALCEQRATAVTRSLIWAYLILAVVLVVFPALYTHAEDSGLLSSAPRLFAMAATAITLVNMLLVSTSVVFIGARVSAARDRLRRWALEQSRTRAGADDSESVAAALAALEREVIGRGDALRFPLVASLGLIALFMAIRYLPQNVVQLLIGMYVALASLVSMTSILSPLLDLLEHRLRQSPRTKPLGMLMARRFGLFRDTLSVHGRDVLGMVLALPLLYWYRQSSGLGAAILNNIFAASLGVAGIDLLAIGDFQTAVVLLVGLFLYDIFWVFGSEAVFGDNVMVSVARGIDGPFKFVFYRLRARPDAARDMSMLGLGDLVIPGLFVALMLRFDHRHLAKPSLAPKHPYFSATYMAYALGMVTTFVAMAVSKAAQPALLYLVPFCLVAPLMRAWRLGELRSLWYYREHDAELDSHREPHQSSCNDT</sequence>
<dbReference type="Pfam" id="PF04258">
    <property type="entry name" value="Peptidase_A22B"/>
    <property type="match status" value="1"/>
</dbReference>
<dbReference type="OrthoDB" id="29661at2759"/>
<dbReference type="SMART" id="SM00730">
    <property type="entry name" value="PSN"/>
    <property type="match status" value="1"/>
</dbReference>
<evidence type="ECO:0000256" key="1">
    <source>
        <dbReference type="ARBA" id="ARBA00004127"/>
    </source>
</evidence>
<feature type="transmembrane region" description="Helical" evidence="7">
    <location>
        <begin position="51"/>
        <end position="71"/>
    </location>
</feature>
<dbReference type="EMBL" id="AP006490">
    <property type="protein sequence ID" value="BAM79711.1"/>
    <property type="molecule type" value="Genomic_DNA"/>
</dbReference>
<evidence type="ECO:0000313" key="9">
    <source>
        <dbReference type="Proteomes" id="UP000007014"/>
    </source>
</evidence>
<dbReference type="PANTHER" id="PTHR12174">
    <property type="entry name" value="SIGNAL PEPTIDE PEPTIDASE"/>
    <property type="match status" value="1"/>
</dbReference>
<evidence type="ECO:0008006" key="10">
    <source>
        <dbReference type="Google" id="ProtNLM"/>
    </source>
</evidence>
<dbReference type="InterPro" id="IPR006639">
    <property type="entry name" value="Preselin/SPP"/>
</dbReference>
<feature type="transmembrane region" description="Helical" evidence="7">
    <location>
        <begin position="154"/>
        <end position="172"/>
    </location>
</feature>
<proteinExistence type="inferred from homology"/>
<comment type="subcellular location">
    <subcellularLocation>
        <location evidence="1">Endomembrane system</location>
        <topology evidence="1">Multi-pass membrane protein</topology>
    </subcellularLocation>
</comment>
<feature type="transmembrane region" description="Helical" evidence="7">
    <location>
        <begin position="410"/>
        <end position="427"/>
    </location>
</feature>
<organism evidence="8 9">
    <name type="scientific">Cyanidioschyzon merolae (strain NIES-3377 / 10D)</name>
    <name type="common">Unicellular red alga</name>
    <dbReference type="NCBI Taxonomy" id="280699"/>
    <lineage>
        <taxon>Eukaryota</taxon>
        <taxon>Rhodophyta</taxon>
        <taxon>Bangiophyceae</taxon>
        <taxon>Cyanidiales</taxon>
        <taxon>Cyanidiaceae</taxon>
        <taxon>Cyanidioschyzon</taxon>
    </lineage>
</organism>
<dbReference type="AlphaFoldDB" id="M1UQC0"/>
<dbReference type="GO" id="GO:0033619">
    <property type="term" value="P:membrane protein proteolysis"/>
    <property type="evidence" value="ECO:0007669"/>
    <property type="project" value="TreeGrafter"/>
</dbReference>
<keyword evidence="3 7" id="KW-0812">Transmembrane</keyword>
<keyword evidence="4" id="KW-0378">Hydrolase</keyword>
<feature type="transmembrane region" description="Helical" evidence="7">
    <location>
        <begin position="345"/>
        <end position="364"/>
    </location>
</feature>
<evidence type="ECO:0000256" key="3">
    <source>
        <dbReference type="ARBA" id="ARBA00022692"/>
    </source>
</evidence>
<dbReference type="GO" id="GO:0098553">
    <property type="term" value="C:lumenal side of endoplasmic reticulum membrane"/>
    <property type="evidence" value="ECO:0007669"/>
    <property type="project" value="TreeGrafter"/>
</dbReference>
<feature type="transmembrane region" description="Helical" evidence="7">
    <location>
        <begin position="290"/>
        <end position="307"/>
    </location>
</feature>
<dbReference type="InterPro" id="IPR007369">
    <property type="entry name" value="Peptidase_A22B_SPP"/>
</dbReference>
<accession>M1UQC0</accession>
<dbReference type="STRING" id="280699.M1UQC0"/>
<evidence type="ECO:0000256" key="4">
    <source>
        <dbReference type="ARBA" id="ARBA00022801"/>
    </source>
</evidence>
<evidence type="ECO:0000256" key="2">
    <source>
        <dbReference type="ARBA" id="ARBA00006859"/>
    </source>
</evidence>